<reference evidence="2" key="1">
    <citation type="submission" date="2020-05" db="EMBL/GenBank/DDBJ databases">
        <authorList>
            <person name="Rincon C."/>
            <person name="Sanders R I."/>
            <person name="Robbins C."/>
            <person name="Chaturvedi A."/>
        </authorList>
    </citation>
    <scope>NUCLEOTIDE SEQUENCE</scope>
    <source>
        <strain evidence="2">CHB12</strain>
    </source>
</reference>
<comment type="caution">
    <text evidence="2">The sequence shown here is derived from an EMBL/GenBank/DDBJ whole genome shotgun (WGS) entry which is preliminary data.</text>
</comment>
<protein>
    <submittedName>
        <fullName evidence="2">Uncharacterized protein</fullName>
    </submittedName>
</protein>
<gene>
    <name evidence="2" type="ORF">CHRIB12_LOCUS3064</name>
</gene>
<sequence length="95" mass="10775">MILESEQATLGQVAASWVWLRGIIEKLPSSETYIDFSQSHQTQQLQKGCGHLWSKKTKGSLNIYNELNDDINDDDVSDEDNMDVDELMNDLGENN</sequence>
<accession>A0A915YTB1</accession>
<evidence type="ECO:0000313" key="3">
    <source>
        <dbReference type="Proteomes" id="UP000684084"/>
    </source>
</evidence>
<proteinExistence type="predicted"/>
<dbReference type="EMBL" id="CAGKOT010000004">
    <property type="protein sequence ID" value="CAB5332863.1"/>
    <property type="molecule type" value="Genomic_DNA"/>
</dbReference>
<feature type="compositionally biased region" description="Acidic residues" evidence="1">
    <location>
        <begin position="70"/>
        <end position="88"/>
    </location>
</feature>
<dbReference type="Proteomes" id="UP000684084">
    <property type="component" value="Unassembled WGS sequence"/>
</dbReference>
<name>A0A915YTB1_9GLOM</name>
<evidence type="ECO:0000313" key="2">
    <source>
        <dbReference type="EMBL" id="CAB5332863.1"/>
    </source>
</evidence>
<organism evidence="2 3">
    <name type="scientific">Rhizophagus irregularis</name>
    <dbReference type="NCBI Taxonomy" id="588596"/>
    <lineage>
        <taxon>Eukaryota</taxon>
        <taxon>Fungi</taxon>
        <taxon>Fungi incertae sedis</taxon>
        <taxon>Mucoromycota</taxon>
        <taxon>Glomeromycotina</taxon>
        <taxon>Glomeromycetes</taxon>
        <taxon>Glomerales</taxon>
        <taxon>Glomeraceae</taxon>
        <taxon>Rhizophagus</taxon>
    </lineage>
</organism>
<dbReference type="OrthoDB" id="2423954at2759"/>
<dbReference type="AlphaFoldDB" id="A0A915YTB1"/>
<feature type="region of interest" description="Disordered" evidence="1">
    <location>
        <begin position="70"/>
        <end position="95"/>
    </location>
</feature>
<evidence type="ECO:0000256" key="1">
    <source>
        <dbReference type="SAM" id="MobiDB-lite"/>
    </source>
</evidence>